<dbReference type="EMBL" id="PJNB01000001">
    <property type="protein sequence ID" value="PKW17639.1"/>
    <property type="molecule type" value="Genomic_DNA"/>
</dbReference>
<proteinExistence type="inferred from homology"/>
<dbReference type="SUPFAM" id="SSF75005">
    <property type="entry name" value="Arabinanase/levansucrase/invertase"/>
    <property type="match status" value="1"/>
</dbReference>
<dbReference type="PANTHER" id="PTHR43772:SF2">
    <property type="entry name" value="PUTATIVE (AFU_ORTHOLOGUE AFUA_2G04480)-RELATED"/>
    <property type="match status" value="1"/>
</dbReference>
<organism evidence="8 9">
    <name type="scientific">Saccharopolyspora spinosa</name>
    <dbReference type="NCBI Taxonomy" id="60894"/>
    <lineage>
        <taxon>Bacteria</taxon>
        <taxon>Bacillati</taxon>
        <taxon>Actinomycetota</taxon>
        <taxon>Actinomycetes</taxon>
        <taxon>Pseudonocardiales</taxon>
        <taxon>Pseudonocardiaceae</taxon>
        <taxon>Saccharopolyspora</taxon>
    </lineage>
</organism>
<keyword evidence="9" id="KW-1185">Reference proteome</keyword>
<keyword evidence="4" id="KW-0119">Carbohydrate metabolism</keyword>
<dbReference type="Proteomes" id="UP000233786">
    <property type="component" value="Unassembled WGS sequence"/>
</dbReference>
<feature type="signal peptide" evidence="7">
    <location>
        <begin position="1"/>
        <end position="33"/>
    </location>
</feature>
<feature type="chain" id="PRO_5039376389" evidence="7">
    <location>
        <begin position="34"/>
        <end position="337"/>
    </location>
</feature>
<dbReference type="InterPro" id="IPR006710">
    <property type="entry name" value="Glyco_hydro_43"/>
</dbReference>
<dbReference type="GO" id="GO:0004553">
    <property type="term" value="F:hydrolase activity, hydrolyzing O-glycosyl compounds"/>
    <property type="evidence" value="ECO:0007669"/>
    <property type="project" value="InterPro"/>
</dbReference>
<keyword evidence="7" id="KW-0732">Signal</keyword>
<name>A0A2N3Y3X7_SACSN</name>
<evidence type="ECO:0000313" key="9">
    <source>
        <dbReference type="Proteomes" id="UP000233786"/>
    </source>
</evidence>
<evidence type="ECO:0000313" key="8">
    <source>
        <dbReference type="EMBL" id="PKW17639.1"/>
    </source>
</evidence>
<dbReference type="STRING" id="994479.GCA_000194155_00826"/>
<evidence type="ECO:0000256" key="7">
    <source>
        <dbReference type="SAM" id="SignalP"/>
    </source>
</evidence>
<dbReference type="CDD" id="cd08999">
    <property type="entry name" value="GH43_ABN-like"/>
    <property type="match status" value="1"/>
</dbReference>
<accession>A0A2N3Y3X7</accession>
<dbReference type="GO" id="GO:0045493">
    <property type="term" value="P:xylan catabolic process"/>
    <property type="evidence" value="ECO:0007669"/>
    <property type="project" value="UniProtKB-KW"/>
</dbReference>
<dbReference type="Pfam" id="PF04616">
    <property type="entry name" value="Glyco_hydro_43"/>
    <property type="match status" value="1"/>
</dbReference>
<keyword evidence="2" id="KW-0624">Polysaccharide degradation</keyword>
<sequence length="337" mass="36683">MSAVARRHRRAHSAVPALAAVLFTVVAVGSADAVAPAAIAPRKVTDFDHADPAAIEYGGKIYSYATDGSNDTRRIRVIRADSPAGPYTQLGKALDQVPWAKDDTAVMGPHVVHRGGDRFLMYFTTNPRNGTEKCVGAAVSTTGPAGPFTPRAKPLICDEAQHGAIAPSYFHDPRTGKHYLLYKTNGPNAIRRIYLQGLTADGLSISGNRTLLGERDFNYENPQVVYRKGRYFLFMSRNDFRSADYKTTVNWADNVTGPYPADRAHNLITKENTSIAGPASAELVTLADGRTVAFFHGWRQDGGPCGSPRYLYVATITWGRAGDHPRLEEPRPGDAHC</sequence>
<dbReference type="Gene3D" id="2.115.10.20">
    <property type="entry name" value="Glycosyl hydrolase domain, family 43"/>
    <property type="match status" value="1"/>
</dbReference>
<dbReference type="PANTHER" id="PTHR43772">
    <property type="entry name" value="ENDO-1,4-BETA-XYLANASE"/>
    <property type="match status" value="1"/>
</dbReference>
<dbReference type="InterPro" id="IPR023296">
    <property type="entry name" value="Glyco_hydro_beta-prop_sf"/>
</dbReference>
<reference evidence="8" key="1">
    <citation type="submission" date="2017-12" db="EMBL/GenBank/DDBJ databases">
        <title>Sequencing the genomes of 1000 Actinobacteria strains.</title>
        <authorList>
            <person name="Klenk H.-P."/>
        </authorList>
    </citation>
    <scope>NUCLEOTIDE SEQUENCE [LARGE SCALE GENOMIC DNA]</scope>
    <source>
        <strain evidence="8">DSM 44228</strain>
    </source>
</reference>
<protein>
    <submittedName>
        <fullName evidence="8">Glycosyl hydrolase family 43</fullName>
    </submittedName>
</protein>
<evidence type="ECO:0000256" key="3">
    <source>
        <dbReference type="ARBA" id="ARBA00022801"/>
    </source>
</evidence>
<keyword evidence="3 6" id="KW-0378">Hydrolase</keyword>
<evidence type="ECO:0000256" key="5">
    <source>
        <dbReference type="ARBA" id="ARBA00023295"/>
    </source>
</evidence>
<comment type="similarity">
    <text evidence="1 6">Belongs to the glycosyl hydrolase 43 family.</text>
</comment>
<dbReference type="RefSeq" id="WP_158309522.1">
    <property type="nucleotide sequence ID" value="NZ_CP061007.1"/>
</dbReference>
<keyword evidence="5 6" id="KW-0326">Glycosidase</keyword>
<dbReference type="AlphaFoldDB" id="A0A2N3Y3X7"/>
<evidence type="ECO:0000256" key="6">
    <source>
        <dbReference type="RuleBase" id="RU361187"/>
    </source>
</evidence>
<dbReference type="InterPro" id="IPR052176">
    <property type="entry name" value="Glycosyl_Hydrlase_43_Enz"/>
</dbReference>
<comment type="caution">
    <text evidence="8">The sequence shown here is derived from an EMBL/GenBank/DDBJ whole genome shotgun (WGS) entry which is preliminary data.</text>
</comment>
<evidence type="ECO:0000256" key="4">
    <source>
        <dbReference type="ARBA" id="ARBA00023277"/>
    </source>
</evidence>
<keyword evidence="2" id="KW-0858">Xylan degradation</keyword>
<gene>
    <name evidence="8" type="ORF">A8926_5627</name>
</gene>
<evidence type="ECO:0000256" key="1">
    <source>
        <dbReference type="ARBA" id="ARBA00009865"/>
    </source>
</evidence>
<evidence type="ECO:0000256" key="2">
    <source>
        <dbReference type="ARBA" id="ARBA00022651"/>
    </source>
</evidence>